<dbReference type="AlphaFoldDB" id="A0A0H3ALF0"/>
<sequence>MQQDVSREHTINNGSSMADHDEHPIEQKEFYMLIGLDIGGTKIEICVLDKQGSMLYRQRIATPDNYSQFVDCVCSLIVDAEQATQPVDSIGIGLPGAVSPVTGLIKNANCTFLNGQDLSSDLQYRLGREVKLANDANCFALSEAIDGAGKESMVVFGAILGTGCGGSIVVNRQVLVGPNAICGEWGHNPLPGYHLEQDGAARYCYCGRQNCIERFISGSGFQDSYQALTGECITASEIMKRYKQQEPEAIHCYTQLIDHMARSFAGLVNVLDPDIIVLGGGLSNIDELYRDLPTATARHVFSDSAQVHFAKAVFGDSSGIRGAAWL</sequence>
<dbReference type="CDD" id="cd24066">
    <property type="entry name" value="ASKHA_NBD_ROK_EcFRK-like"/>
    <property type="match status" value="1"/>
</dbReference>
<dbReference type="InterPro" id="IPR043129">
    <property type="entry name" value="ATPase_NBD"/>
</dbReference>
<dbReference type="KEGG" id="vco:VC0395_A2648"/>
<feature type="region of interest" description="Disordered" evidence="1">
    <location>
        <begin position="1"/>
        <end position="22"/>
    </location>
</feature>
<evidence type="ECO:0000256" key="1">
    <source>
        <dbReference type="SAM" id="MobiDB-lite"/>
    </source>
</evidence>
<feature type="compositionally biased region" description="Basic and acidic residues" evidence="1">
    <location>
        <begin position="1"/>
        <end position="10"/>
    </location>
</feature>
<reference evidence="2 3" key="1">
    <citation type="submission" date="2007-03" db="EMBL/GenBank/DDBJ databases">
        <authorList>
            <person name="Heidelberg J."/>
        </authorList>
    </citation>
    <scope>NUCLEOTIDE SEQUENCE [LARGE SCALE GENOMIC DNA]</scope>
    <source>
        <strain evidence="3">ATCC 39541 / Classical Ogawa 395 / O395</strain>
    </source>
</reference>
<dbReference type="PATRIC" id="fig|345073.21.peg.287"/>
<name>A0A0H3ALF0_VIBC3</name>
<dbReference type="Pfam" id="PF00480">
    <property type="entry name" value="ROK"/>
    <property type="match status" value="1"/>
</dbReference>
<organism evidence="2 3">
    <name type="scientific">Vibrio cholerae serotype O1 (strain ATCC 39541 / Classical Ogawa 395 / O395)</name>
    <dbReference type="NCBI Taxonomy" id="345073"/>
    <lineage>
        <taxon>Bacteria</taxon>
        <taxon>Pseudomonadati</taxon>
        <taxon>Pseudomonadota</taxon>
        <taxon>Gammaproteobacteria</taxon>
        <taxon>Vibrionales</taxon>
        <taxon>Vibrionaceae</taxon>
        <taxon>Vibrio</taxon>
    </lineage>
</organism>
<dbReference type="InterPro" id="IPR000600">
    <property type="entry name" value="ROK"/>
</dbReference>
<dbReference type="PANTHER" id="PTHR18964">
    <property type="entry name" value="ROK (REPRESSOR, ORF, KINASE) FAMILY"/>
    <property type="match status" value="1"/>
</dbReference>
<dbReference type="PANTHER" id="PTHR18964:SF174">
    <property type="entry name" value="D-ALLOSE KINASE-RELATED"/>
    <property type="match status" value="1"/>
</dbReference>
<dbReference type="Proteomes" id="UP000000249">
    <property type="component" value="Chromosome 1"/>
</dbReference>
<dbReference type="EMBL" id="CP000627">
    <property type="protein sequence ID" value="ABQ22170.1"/>
    <property type="molecule type" value="Genomic_DNA"/>
</dbReference>
<evidence type="ECO:0000313" key="2">
    <source>
        <dbReference type="EMBL" id="ABQ22170.1"/>
    </source>
</evidence>
<dbReference type="OrthoDB" id="9810372at2"/>
<dbReference type="GO" id="GO:0004396">
    <property type="term" value="F:hexokinase activity"/>
    <property type="evidence" value="ECO:0007669"/>
    <property type="project" value="TreeGrafter"/>
</dbReference>
<dbReference type="Gene3D" id="3.30.420.40">
    <property type="match status" value="2"/>
</dbReference>
<dbReference type="SUPFAM" id="SSF53067">
    <property type="entry name" value="Actin-like ATPase domain"/>
    <property type="match status" value="1"/>
</dbReference>
<gene>
    <name evidence="2" type="ordered locus">VC0395_A2648</name>
</gene>
<dbReference type="eggNOG" id="COG1940">
    <property type="taxonomic scope" value="Bacteria"/>
</dbReference>
<protein>
    <submittedName>
        <fullName evidence="2">ROK family protein</fullName>
    </submittedName>
</protein>
<proteinExistence type="predicted"/>
<evidence type="ECO:0000313" key="3">
    <source>
        <dbReference type="Proteomes" id="UP000000249"/>
    </source>
</evidence>
<accession>A0A0H3ALF0</accession>
<dbReference type="KEGG" id="vcr:VC395_0299"/>